<sequence>MNNQKSGVFHYITVVLLYAVVIIFGIFIFKGYESIVSKNNDSDKIIVRSVIPYLNSSSFDNENSNNIYSNGILSYLNDMFFNPVNIVKNQIPLFKEYNNVKYNNHINFDENGREITKINSYNVDSNSIIKLNPEEKKGTEGLSVSKAFNKDLVKQLNEGKPEVLIYHSHTMEAYGAASDSADTSQSVIGVGGVLQDELKKYGIASIHDTTISRSYDESYNRSRNTVSEYLKKYGDFKIIIDLHRDSVPNKSAITATLNGESMAKIMFVTANNNPHAKDNHALIDEMNNMARKLFPGLSRGITCYRNGKNKSFNQDLSKNAFLIEVGSHVNTPKEAQTTAKYIARLIAEKINGKK</sequence>
<protein>
    <submittedName>
        <fullName evidence="2">Stage II sporulation protein P</fullName>
    </submittedName>
</protein>
<gene>
    <name evidence="2" type="ORF">FYJ33_06770</name>
</gene>
<dbReference type="InterPro" id="IPR010897">
    <property type="entry name" value="Spore_II_P"/>
</dbReference>
<evidence type="ECO:0000313" key="3">
    <source>
        <dbReference type="Proteomes" id="UP000460287"/>
    </source>
</evidence>
<accession>A0A7X2MXY3</accession>
<keyword evidence="1" id="KW-1133">Transmembrane helix</keyword>
<keyword evidence="1" id="KW-0472">Membrane</keyword>
<dbReference type="Pfam" id="PF07454">
    <property type="entry name" value="SpoIIP"/>
    <property type="match status" value="1"/>
</dbReference>
<keyword evidence="3" id="KW-1185">Reference proteome</keyword>
<dbReference type="NCBIfam" id="TIGR02867">
    <property type="entry name" value="spore_II_P"/>
    <property type="match status" value="1"/>
</dbReference>
<keyword evidence="1" id="KW-0812">Transmembrane</keyword>
<comment type="caution">
    <text evidence="2">The sequence shown here is derived from an EMBL/GenBank/DDBJ whole genome shotgun (WGS) entry which is preliminary data.</text>
</comment>
<evidence type="ECO:0000313" key="2">
    <source>
        <dbReference type="EMBL" id="MSR91119.1"/>
    </source>
</evidence>
<dbReference type="RefSeq" id="WP_154531001.1">
    <property type="nucleotide sequence ID" value="NZ_VULX01000007.1"/>
</dbReference>
<name>A0A7X2MXY3_9CLOT</name>
<proteinExistence type="predicted"/>
<evidence type="ECO:0000256" key="1">
    <source>
        <dbReference type="SAM" id="Phobius"/>
    </source>
</evidence>
<organism evidence="2 3">
    <name type="scientific">Inconstantimicrobium porci</name>
    <dbReference type="NCBI Taxonomy" id="2652291"/>
    <lineage>
        <taxon>Bacteria</taxon>
        <taxon>Bacillati</taxon>
        <taxon>Bacillota</taxon>
        <taxon>Clostridia</taxon>
        <taxon>Eubacteriales</taxon>
        <taxon>Clostridiaceae</taxon>
        <taxon>Inconstantimicrobium</taxon>
    </lineage>
</organism>
<dbReference type="EMBL" id="VULX01000007">
    <property type="protein sequence ID" value="MSR91119.1"/>
    <property type="molecule type" value="Genomic_DNA"/>
</dbReference>
<dbReference type="Proteomes" id="UP000460287">
    <property type="component" value="Unassembled WGS sequence"/>
</dbReference>
<feature type="transmembrane region" description="Helical" evidence="1">
    <location>
        <begin position="7"/>
        <end position="29"/>
    </location>
</feature>
<reference evidence="2 3" key="1">
    <citation type="submission" date="2019-08" db="EMBL/GenBank/DDBJ databases">
        <title>In-depth cultivation of the pig gut microbiome towards novel bacterial diversity and tailored functional studies.</title>
        <authorList>
            <person name="Wylensek D."/>
            <person name="Hitch T.C.A."/>
            <person name="Clavel T."/>
        </authorList>
    </citation>
    <scope>NUCLEOTIDE SEQUENCE [LARGE SCALE GENOMIC DNA]</scope>
    <source>
        <strain evidence="2 3">WCA-383-APC-5B</strain>
    </source>
</reference>
<dbReference type="AlphaFoldDB" id="A0A7X2MXY3"/>